<organism evidence="1 2">
    <name type="scientific">Acaulospora morrowiae</name>
    <dbReference type="NCBI Taxonomy" id="94023"/>
    <lineage>
        <taxon>Eukaryota</taxon>
        <taxon>Fungi</taxon>
        <taxon>Fungi incertae sedis</taxon>
        <taxon>Mucoromycota</taxon>
        <taxon>Glomeromycotina</taxon>
        <taxon>Glomeromycetes</taxon>
        <taxon>Diversisporales</taxon>
        <taxon>Acaulosporaceae</taxon>
        <taxon>Acaulospora</taxon>
    </lineage>
</organism>
<accession>A0A9N9H5U5</accession>
<name>A0A9N9H5U5_9GLOM</name>
<reference evidence="1" key="1">
    <citation type="submission" date="2021-06" db="EMBL/GenBank/DDBJ databases">
        <authorList>
            <person name="Kallberg Y."/>
            <person name="Tangrot J."/>
            <person name="Rosling A."/>
        </authorList>
    </citation>
    <scope>NUCLEOTIDE SEQUENCE</scope>
    <source>
        <strain evidence="1">CL551</strain>
    </source>
</reference>
<dbReference type="Proteomes" id="UP000789342">
    <property type="component" value="Unassembled WGS sequence"/>
</dbReference>
<sequence>MQAVDINDLTYDDPLANGIIDLGSSQYQLMEDDYAVLVGEKGGIRNLEKETRRHKDLIEGKTSSENALVDIITHLVEMLIYQMPVDFDKNGMNSHMSKVGSGNRQKQKPLIVITS</sequence>
<proteinExistence type="predicted"/>
<gene>
    <name evidence="1" type="ORF">AMORRO_LOCUS10177</name>
</gene>
<dbReference type="OrthoDB" id="2437261at2759"/>
<keyword evidence="2" id="KW-1185">Reference proteome</keyword>
<evidence type="ECO:0000313" key="2">
    <source>
        <dbReference type="Proteomes" id="UP000789342"/>
    </source>
</evidence>
<comment type="caution">
    <text evidence="1">The sequence shown here is derived from an EMBL/GenBank/DDBJ whole genome shotgun (WGS) entry which is preliminary data.</text>
</comment>
<protein>
    <submittedName>
        <fullName evidence="1">3293_t:CDS:1</fullName>
    </submittedName>
</protein>
<dbReference type="EMBL" id="CAJVPV010010878">
    <property type="protein sequence ID" value="CAG8655692.1"/>
    <property type="molecule type" value="Genomic_DNA"/>
</dbReference>
<evidence type="ECO:0000313" key="1">
    <source>
        <dbReference type="EMBL" id="CAG8655692.1"/>
    </source>
</evidence>
<dbReference type="AlphaFoldDB" id="A0A9N9H5U5"/>